<keyword evidence="4" id="KW-1185">Reference proteome</keyword>
<evidence type="ECO:0000313" key="4">
    <source>
        <dbReference type="Proteomes" id="UP000011131"/>
    </source>
</evidence>
<keyword evidence="1" id="KW-0472">Membrane</keyword>
<feature type="transmembrane region" description="Helical" evidence="1">
    <location>
        <begin position="63"/>
        <end position="84"/>
    </location>
</feature>
<feature type="transmembrane region" description="Helical" evidence="1">
    <location>
        <begin position="226"/>
        <end position="244"/>
    </location>
</feature>
<name>L7U671_MYXSD</name>
<feature type="domain" description="DUF4328" evidence="2">
    <location>
        <begin position="111"/>
        <end position="246"/>
    </location>
</feature>
<accession>L7U671</accession>
<dbReference type="InterPro" id="IPR025565">
    <property type="entry name" value="DUF4328"/>
</dbReference>
<dbReference type="RefSeq" id="WP_015347879.1">
    <property type="nucleotide sequence ID" value="NC_020126.1"/>
</dbReference>
<organism evidence="3 4">
    <name type="scientific">Myxococcus stipitatus (strain DSM 14675 / JCM 12634 / Mx s8)</name>
    <dbReference type="NCBI Taxonomy" id="1278073"/>
    <lineage>
        <taxon>Bacteria</taxon>
        <taxon>Pseudomonadati</taxon>
        <taxon>Myxococcota</taxon>
        <taxon>Myxococcia</taxon>
        <taxon>Myxococcales</taxon>
        <taxon>Cystobacterineae</taxon>
        <taxon>Myxococcaceae</taxon>
        <taxon>Myxococcus</taxon>
    </lineage>
</organism>
<dbReference type="HOGENOM" id="CLU_1061012_0_0_7"/>
<dbReference type="EMBL" id="CP004025">
    <property type="protein sequence ID" value="AGC43618.1"/>
    <property type="molecule type" value="Genomic_DNA"/>
</dbReference>
<protein>
    <recommendedName>
        <fullName evidence="2">DUF4328 domain-containing protein</fullName>
    </recommendedName>
</protein>
<dbReference type="STRING" id="1278073.MYSTI_02298"/>
<keyword evidence="1" id="KW-0812">Transmembrane</keyword>
<proteinExistence type="predicted"/>
<evidence type="ECO:0000313" key="3">
    <source>
        <dbReference type="EMBL" id="AGC43618.1"/>
    </source>
</evidence>
<feature type="transmembrane region" description="Helical" evidence="1">
    <location>
        <begin position="104"/>
        <end position="129"/>
    </location>
</feature>
<dbReference type="AlphaFoldDB" id="L7U671"/>
<reference evidence="3 4" key="1">
    <citation type="journal article" date="2013" name="Genome Announc.">
        <title>Complete genome sequence of Myxococcus stipitatus strain DSM 14675, a fruiting myxobacterium.</title>
        <authorList>
            <person name="Huntley S."/>
            <person name="Kneip S."/>
            <person name="Treuner-Lange A."/>
            <person name="Sogaard-Andersen L."/>
        </authorList>
    </citation>
    <scope>NUCLEOTIDE SEQUENCE [LARGE SCALE GENOMIC DNA]</scope>
    <source>
        <strain evidence="4">DSM 14675 / JCM 12634 / Mx s8</strain>
    </source>
</reference>
<dbReference type="OrthoDB" id="5382537at2"/>
<keyword evidence="1" id="KW-1133">Transmembrane helix</keyword>
<dbReference type="PATRIC" id="fig|1278073.3.peg.2334"/>
<gene>
    <name evidence="3" type="ordered locus">MYSTI_02298</name>
</gene>
<dbReference type="Proteomes" id="UP000011131">
    <property type="component" value="Chromosome"/>
</dbReference>
<dbReference type="Pfam" id="PF14219">
    <property type="entry name" value="DUF4328"/>
    <property type="match status" value="1"/>
</dbReference>
<evidence type="ECO:0000256" key="1">
    <source>
        <dbReference type="SAM" id="Phobius"/>
    </source>
</evidence>
<sequence>MQTTPASLPVDAACAHHPDRPAQEVCARCGSFVCEHCKERSARSCDACQATVRQRLLPSARRWAVVATAAISLHAVAEVALLAVKFWLYPFLEGLGLTTTDVMVAYGTAIGTLRALMVATTILGVVGFLRWQYQVFQLASVLDVSQASPRQALLGWFIPGLNLFKPYQLLRDLWRDLGGETSRAHLIRAWWLMGLVSLAVGTGYQLMRRLNEVMFISSDTRAMVNIVHATLFALVTALCIGVVWRIQRQLVQLKGEARHVAT</sequence>
<feature type="transmembrane region" description="Helical" evidence="1">
    <location>
        <begin position="189"/>
        <end position="206"/>
    </location>
</feature>
<evidence type="ECO:0000259" key="2">
    <source>
        <dbReference type="Pfam" id="PF14219"/>
    </source>
</evidence>
<dbReference type="KEGG" id="msd:MYSTI_02298"/>